<dbReference type="Gene3D" id="3.40.630.10">
    <property type="entry name" value="Zn peptidases"/>
    <property type="match status" value="1"/>
</dbReference>
<evidence type="ECO:0000313" key="3">
    <source>
        <dbReference type="EMBL" id="TMQ47537.1"/>
    </source>
</evidence>
<comment type="caution">
    <text evidence="3">The sequence shown here is derived from an EMBL/GenBank/DDBJ whole genome shotgun (WGS) entry which is preliminary data.</text>
</comment>
<dbReference type="GO" id="GO:0016787">
    <property type="term" value="F:hydrolase activity"/>
    <property type="evidence" value="ECO:0007669"/>
    <property type="project" value="UniProtKB-KW"/>
</dbReference>
<keyword evidence="3" id="KW-0378">Hydrolase</keyword>
<accession>A0A538S838</accession>
<dbReference type="EMBL" id="VBOS01000525">
    <property type="protein sequence ID" value="TMQ47537.1"/>
    <property type="molecule type" value="Genomic_DNA"/>
</dbReference>
<sequence length="117" mass="12809">MSVPEPSGSAPTSFPGPLEARREPDWPDAVAECRTLLSELIAIESSNPPGRELDAARYLEARLAREGIQGRTFEAAPGRGNFVARLKGSGRKRPLILLGHLDVVGVQRRQWHGDPFQ</sequence>
<name>A0A538S838_UNCEI</name>
<dbReference type="PANTHER" id="PTHR43808">
    <property type="entry name" value="ACETYLORNITHINE DEACETYLASE"/>
    <property type="match status" value="1"/>
</dbReference>
<evidence type="ECO:0000256" key="1">
    <source>
        <dbReference type="ARBA" id="ARBA00022833"/>
    </source>
</evidence>
<dbReference type="Proteomes" id="UP000317716">
    <property type="component" value="Unassembled WGS sequence"/>
</dbReference>
<proteinExistence type="predicted"/>
<feature type="region of interest" description="Disordered" evidence="2">
    <location>
        <begin position="1"/>
        <end position="24"/>
    </location>
</feature>
<dbReference type="SUPFAM" id="SSF53187">
    <property type="entry name" value="Zn-dependent exopeptidases"/>
    <property type="match status" value="1"/>
</dbReference>
<evidence type="ECO:0000256" key="2">
    <source>
        <dbReference type="SAM" id="MobiDB-lite"/>
    </source>
</evidence>
<dbReference type="AlphaFoldDB" id="A0A538S838"/>
<dbReference type="PANTHER" id="PTHR43808:SF8">
    <property type="entry name" value="PEPTIDASE M20 DIMERISATION DOMAIN-CONTAINING PROTEIN"/>
    <property type="match status" value="1"/>
</dbReference>
<keyword evidence="1" id="KW-0862">Zinc</keyword>
<feature type="non-terminal residue" evidence="3">
    <location>
        <position position="117"/>
    </location>
</feature>
<reference evidence="3 4" key="1">
    <citation type="journal article" date="2019" name="Nat. Microbiol.">
        <title>Mediterranean grassland soil C-N compound turnover is dependent on rainfall and depth, and is mediated by genomically divergent microorganisms.</title>
        <authorList>
            <person name="Diamond S."/>
            <person name="Andeer P.F."/>
            <person name="Li Z."/>
            <person name="Crits-Christoph A."/>
            <person name="Burstein D."/>
            <person name="Anantharaman K."/>
            <person name="Lane K.R."/>
            <person name="Thomas B.C."/>
            <person name="Pan C."/>
            <person name="Northen T.R."/>
            <person name="Banfield J.F."/>
        </authorList>
    </citation>
    <scope>NUCLEOTIDE SEQUENCE [LARGE SCALE GENOMIC DNA]</scope>
    <source>
        <strain evidence="3">WS_2</strain>
    </source>
</reference>
<dbReference type="InterPro" id="IPR050072">
    <property type="entry name" value="Peptidase_M20A"/>
</dbReference>
<protein>
    <submittedName>
        <fullName evidence="3">M20/M25/M40 family metallo-hydrolase</fullName>
    </submittedName>
</protein>
<gene>
    <name evidence="3" type="ORF">E6K72_13925</name>
</gene>
<organism evidence="3 4">
    <name type="scientific">Eiseniibacteriota bacterium</name>
    <dbReference type="NCBI Taxonomy" id="2212470"/>
    <lineage>
        <taxon>Bacteria</taxon>
        <taxon>Candidatus Eiseniibacteriota</taxon>
    </lineage>
</organism>
<evidence type="ECO:0000313" key="4">
    <source>
        <dbReference type="Proteomes" id="UP000317716"/>
    </source>
</evidence>